<feature type="binding site" evidence="4">
    <location>
        <begin position="5"/>
        <end position="9"/>
    </location>
    <ligand>
        <name>ATP</name>
        <dbReference type="ChEBI" id="CHEBI:30616"/>
    </ligand>
</feature>
<protein>
    <recommendedName>
        <fullName evidence="5">5-formyltetrahydrofolate cyclo-ligase</fullName>
        <ecNumber evidence="5">6.3.3.2</ecNumber>
    </recommendedName>
</protein>
<dbReference type="STRING" id="1561003.Ark11_0314"/>
<dbReference type="EC" id="6.3.3.2" evidence="5"/>
<keyword evidence="5" id="KW-0479">Metal-binding</keyword>
<dbReference type="RefSeq" id="WP_092342775.1">
    <property type="nucleotide sequence ID" value="NZ_FLSL01000089.1"/>
</dbReference>
<keyword evidence="2 4" id="KW-0547">Nucleotide-binding</keyword>
<dbReference type="Proteomes" id="UP000198651">
    <property type="component" value="Chromosome I"/>
</dbReference>
<name>A0A0S4M2R4_9BURK</name>
<dbReference type="InterPro" id="IPR002698">
    <property type="entry name" value="FTHF_cligase"/>
</dbReference>
<evidence type="ECO:0000256" key="2">
    <source>
        <dbReference type="ARBA" id="ARBA00022741"/>
    </source>
</evidence>
<dbReference type="PANTHER" id="PTHR23407:SF1">
    <property type="entry name" value="5-FORMYLTETRAHYDROFOLATE CYCLO-LIGASE"/>
    <property type="match status" value="1"/>
</dbReference>
<dbReference type="GO" id="GO:0005524">
    <property type="term" value="F:ATP binding"/>
    <property type="evidence" value="ECO:0007669"/>
    <property type="project" value="UniProtKB-KW"/>
</dbReference>
<evidence type="ECO:0000256" key="3">
    <source>
        <dbReference type="ARBA" id="ARBA00022840"/>
    </source>
</evidence>
<comment type="similarity">
    <text evidence="1 5">Belongs to the 5-formyltetrahydrofolate cyclo-ligase family.</text>
</comment>
<dbReference type="SUPFAM" id="SSF100950">
    <property type="entry name" value="NagB/RpiA/CoA transferase-like"/>
    <property type="match status" value="1"/>
</dbReference>
<evidence type="ECO:0000256" key="4">
    <source>
        <dbReference type="PIRSR" id="PIRSR006806-1"/>
    </source>
</evidence>
<dbReference type="InterPro" id="IPR037171">
    <property type="entry name" value="NagB/RpiA_transferase-like"/>
</dbReference>
<dbReference type="GO" id="GO:0035999">
    <property type="term" value="P:tetrahydrofolate interconversion"/>
    <property type="evidence" value="ECO:0007669"/>
    <property type="project" value="TreeGrafter"/>
</dbReference>
<evidence type="ECO:0000256" key="1">
    <source>
        <dbReference type="ARBA" id="ARBA00010638"/>
    </source>
</evidence>
<keyword evidence="5" id="KW-0460">Magnesium</keyword>
<evidence type="ECO:0000256" key="5">
    <source>
        <dbReference type="RuleBase" id="RU361279"/>
    </source>
</evidence>
<dbReference type="Pfam" id="PF01812">
    <property type="entry name" value="5-FTHF_cyc-lig"/>
    <property type="match status" value="1"/>
</dbReference>
<dbReference type="GO" id="GO:0046872">
    <property type="term" value="F:metal ion binding"/>
    <property type="evidence" value="ECO:0007669"/>
    <property type="project" value="UniProtKB-KW"/>
</dbReference>
<dbReference type="AlphaFoldDB" id="A0A0S4M2R4"/>
<keyword evidence="3 4" id="KW-0067">ATP-binding</keyword>
<evidence type="ECO:0000313" key="6">
    <source>
        <dbReference type="EMBL" id="CUT17170.1"/>
    </source>
</evidence>
<reference evidence="7" key="1">
    <citation type="submission" date="2015-11" db="EMBL/GenBank/DDBJ databases">
        <authorList>
            <person name="Seth-Smith H.M.B."/>
        </authorList>
    </citation>
    <scope>NUCLEOTIDE SEQUENCE [LARGE SCALE GENOMIC DNA]</scope>
    <source>
        <strain evidence="7">2013Ark11</strain>
    </source>
</reference>
<keyword evidence="7" id="KW-1185">Reference proteome</keyword>
<evidence type="ECO:0000313" key="7">
    <source>
        <dbReference type="Proteomes" id="UP000198651"/>
    </source>
</evidence>
<dbReference type="PIRSF" id="PIRSF006806">
    <property type="entry name" value="FTHF_cligase"/>
    <property type="match status" value="1"/>
</dbReference>
<dbReference type="GO" id="GO:0009396">
    <property type="term" value="P:folic acid-containing compound biosynthetic process"/>
    <property type="evidence" value="ECO:0007669"/>
    <property type="project" value="TreeGrafter"/>
</dbReference>
<keyword evidence="6" id="KW-0436">Ligase</keyword>
<sequence>MSVLKKDLRKSLLSIRKSMSNDYKIWADRAIQSKLYPLFMDGSYRHIGFYFPILGEPDLLPMASVLSKSVLTILLPHTNEDDSICFCQWCGDGSFARGRYFIPEPKFQGIIVETVHAVVVPMLGWTRSGYRVGYGKGCFDRFFSTHANENIFKVGVSYSSLAIDKNFEEDHDLPMNIIVTEKDVITCQ</sequence>
<accession>A0A0S4M2R4</accession>
<dbReference type="EMBL" id="LN906597">
    <property type="protein sequence ID" value="CUT17170.1"/>
    <property type="molecule type" value="Genomic_DNA"/>
</dbReference>
<dbReference type="GO" id="GO:0030272">
    <property type="term" value="F:5-formyltetrahydrofolate cyclo-ligase activity"/>
    <property type="evidence" value="ECO:0007669"/>
    <property type="project" value="UniProtKB-EC"/>
</dbReference>
<dbReference type="OrthoDB" id="9801938at2"/>
<dbReference type="NCBIfam" id="TIGR02727">
    <property type="entry name" value="MTHFS_bact"/>
    <property type="match status" value="1"/>
</dbReference>
<dbReference type="PANTHER" id="PTHR23407">
    <property type="entry name" value="ATPASE INHIBITOR/5-FORMYLTETRAHYDROFOLATE CYCLO-LIGASE"/>
    <property type="match status" value="1"/>
</dbReference>
<gene>
    <name evidence="6" type="ORF">Ark11_0314</name>
</gene>
<proteinExistence type="inferred from homology"/>
<feature type="binding site" evidence="4">
    <location>
        <position position="56"/>
    </location>
    <ligand>
        <name>substrate</name>
    </ligand>
</feature>
<organism evidence="6 7">
    <name type="scientific">Candidatus Ichthyocystis hellenicum</name>
    <dbReference type="NCBI Taxonomy" id="1561003"/>
    <lineage>
        <taxon>Bacteria</taxon>
        <taxon>Pseudomonadati</taxon>
        <taxon>Pseudomonadota</taxon>
        <taxon>Betaproteobacteria</taxon>
        <taxon>Burkholderiales</taxon>
        <taxon>Candidatus Ichthyocystis</taxon>
    </lineage>
</organism>
<dbReference type="Gene3D" id="3.40.50.10420">
    <property type="entry name" value="NagB/RpiA/CoA transferase-like"/>
    <property type="match status" value="1"/>
</dbReference>
<comment type="catalytic activity">
    <reaction evidence="5">
        <text>(6S)-5-formyl-5,6,7,8-tetrahydrofolate + ATP = (6R)-5,10-methenyltetrahydrofolate + ADP + phosphate</text>
        <dbReference type="Rhea" id="RHEA:10488"/>
        <dbReference type="ChEBI" id="CHEBI:30616"/>
        <dbReference type="ChEBI" id="CHEBI:43474"/>
        <dbReference type="ChEBI" id="CHEBI:57455"/>
        <dbReference type="ChEBI" id="CHEBI:57457"/>
        <dbReference type="ChEBI" id="CHEBI:456216"/>
        <dbReference type="EC" id="6.3.3.2"/>
    </reaction>
</comment>
<comment type="cofactor">
    <cofactor evidence="5">
        <name>Mg(2+)</name>
        <dbReference type="ChEBI" id="CHEBI:18420"/>
    </cofactor>
</comment>
<dbReference type="InterPro" id="IPR024185">
    <property type="entry name" value="FTHF_cligase-like_sf"/>
</dbReference>